<feature type="compositionally biased region" description="Low complexity" evidence="6">
    <location>
        <begin position="72"/>
        <end position="89"/>
    </location>
</feature>
<keyword evidence="5" id="KW-0539">Nucleus</keyword>
<feature type="region of interest" description="Disordered" evidence="6">
    <location>
        <begin position="16"/>
        <end position="92"/>
    </location>
</feature>
<evidence type="ECO:0000256" key="5">
    <source>
        <dbReference type="ARBA" id="ARBA00023242"/>
    </source>
</evidence>
<dbReference type="Gene3D" id="1.10.274.30">
    <property type="entry name" value="MRG domain"/>
    <property type="match status" value="1"/>
</dbReference>
<evidence type="ECO:0000256" key="1">
    <source>
        <dbReference type="ARBA" id="ARBA00004123"/>
    </source>
</evidence>
<keyword evidence="3" id="KW-0805">Transcription regulation</keyword>
<dbReference type="PROSITE" id="PS51640">
    <property type="entry name" value="MRG"/>
    <property type="match status" value="1"/>
</dbReference>
<accession>A0A0C2DG44</accession>
<dbReference type="GO" id="GO:0035267">
    <property type="term" value="C:NuA4 histone acetyltransferase complex"/>
    <property type="evidence" value="ECO:0007669"/>
    <property type="project" value="TreeGrafter"/>
</dbReference>
<dbReference type="InterPro" id="IPR038217">
    <property type="entry name" value="MRG_C_sf"/>
</dbReference>
<dbReference type="AlphaFoldDB" id="A0A0C2DG44"/>
<evidence type="ECO:0000259" key="7">
    <source>
        <dbReference type="Pfam" id="PF05712"/>
    </source>
</evidence>
<keyword evidence="4" id="KW-0804">Transcription</keyword>
<feature type="domain" description="MRG" evidence="7">
    <location>
        <begin position="108"/>
        <end position="285"/>
    </location>
</feature>
<dbReference type="PANTHER" id="PTHR10880:SF48">
    <property type="entry name" value="MORTALITY FACTOR 4 LIKE 2"/>
    <property type="match status" value="1"/>
</dbReference>
<sequence>MSWLTLYYFQKEIQEASASKSKKRKTKDPNDDEGRKSDAGSRSSTPNSIARSASVSTPLRAKIAKKRAEGGSDAPAATSTTTTNDAENALPIRERDPALLQELDKLNDMPACLLQILVDDSDIMTRQRMVSRLPARHTVDSIIDDVRRCSKERGKRYSPVSRVFADRYCAEIGFSPKEGEDSSIADSPAGLGSSAAGLRDFFNGVLGFQLLYKFERPQYAAELEKAVGSSDNISRKRKANASPGFIIEESGSALVPSKLYGLPHLLRLIVRLASLLRDVPWNDNVFRVSLLLSFYSCQELCTFADVCFEVKFVFV</sequence>
<dbReference type="OrthoDB" id="124855at2759"/>
<dbReference type="GO" id="GO:0006355">
    <property type="term" value="P:regulation of DNA-templated transcription"/>
    <property type="evidence" value="ECO:0007669"/>
    <property type="project" value="InterPro"/>
</dbReference>
<keyword evidence="2" id="KW-0156">Chromatin regulator</keyword>
<evidence type="ECO:0000313" key="8">
    <source>
        <dbReference type="EMBL" id="KIH61412.1"/>
    </source>
</evidence>
<evidence type="ECO:0000256" key="4">
    <source>
        <dbReference type="ARBA" id="ARBA00023163"/>
    </source>
</evidence>
<dbReference type="GO" id="GO:0006325">
    <property type="term" value="P:chromatin organization"/>
    <property type="evidence" value="ECO:0007669"/>
    <property type="project" value="UniProtKB-KW"/>
</dbReference>
<dbReference type="InterPro" id="IPR008676">
    <property type="entry name" value="MRG"/>
</dbReference>
<evidence type="ECO:0000256" key="3">
    <source>
        <dbReference type="ARBA" id="ARBA00023015"/>
    </source>
</evidence>
<comment type="subcellular location">
    <subcellularLocation>
        <location evidence="1">Nucleus</location>
    </subcellularLocation>
</comment>
<organism evidence="8 9">
    <name type="scientific">Ancylostoma duodenale</name>
    <dbReference type="NCBI Taxonomy" id="51022"/>
    <lineage>
        <taxon>Eukaryota</taxon>
        <taxon>Metazoa</taxon>
        <taxon>Ecdysozoa</taxon>
        <taxon>Nematoda</taxon>
        <taxon>Chromadorea</taxon>
        <taxon>Rhabditida</taxon>
        <taxon>Rhabditina</taxon>
        <taxon>Rhabditomorpha</taxon>
        <taxon>Strongyloidea</taxon>
        <taxon>Ancylostomatidae</taxon>
        <taxon>Ancylostomatinae</taxon>
        <taxon>Ancylostoma</taxon>
    </lineage>
</organism>
<protein>
    <recommendedName>
        <fullName evidence="7">MRG domain-containing protein</fullName>
    </recommendedName>
</protein>
<keyword evidence="9" id="KW-1185">Reference proteome</keyword>
<feature type="compositionally biased region" description="Basic and acidic residues" evidence="6">
    <location>
        <begin position="27"/>
        <end position="39"/>
    </location>
</feature>
<proteinExistence type="predicted"/>
<gene>
    <name evidence="8" type="ORF">ANCDUO_08318</name>
</gene>
<dbReference type="Pfam" id="PF05712">
    <property type="entry name" value="MRG"/>
    <property type="match status" value="1"/>
</dbReference>
<evidence type="ECO:0000256" key="6">
    <source>
        <dbReference type="SAM" id="MobiDB-lite"/>
    </source>
</evidence>
<evidence type="ECO:0000313" key="9">
    <source>
        <dbReference type="Proteomes" id="UP000054047"/>
    </source>
</evidence>
<dbReference type="PANTHER" id="PTHR10880">
    <property type="entry name" value="MORTALITY FACTOR 4-LIKE PROTEIN"/>
    <property type="match status" value="1"/>
</dbReference>
<dbReference type="InterPro" id="IPR026541">
    <property type="entry name" value="MRG_dom"/>
</dbReference>
<dbReference type="GO" id="GO:0005634">
    <property type="term" value="C:nucleus"/>
    <property type="evidence" value="ECO:0007669"/>
    <property type="project" value="UniProtKB-SubCell"/>
</dbReference>
<reference evidence="8 9" key="1">
    <citation type="submission" date="2013-12" db="EMBL/GenBank/DDBJ databases">
        <title>Draft genome of the parsitic nematode Ancylostoma duodenale.</title>
        <authorList>
            <person name="Mitreva M."/>
        </authorList>
    </citation>
    <scope>NUCLEOTIDE SEQUENCE [LARGE SCALE GENOMIC DNA]</scope>
    <source>
        <strain evidence="8 9">Zhejiang</strain>
    </source>
</reference>
<evidence type="ECO:0000256" key="2">
    <source>
        <dbReference type="ARBA" id="ARBA00022853"/>
    </source>
</evidence>
<dbReference type="Proteomes" id="UP000054047">
    <property type="component" value="Unassembled WGS sequence"/>
</dbReference>
<dbReference type="EMBL" id="KN730148">
    <property type="protein sequence ID" value="KIH61412.1"/>
    <property type="molecule type" value="Genomic_DNA"/>
</dbReference>
<name>A0A0C2DG44_9BILA</name>
<feature type="compositionally biased region" description="Polar residues" evidence="6">
    <location>
        <begin position="40"/>
        <end position="57"/>
    </location>
</feature>